<dbReference type="InterPro" id="IPR007459">
    <property type="entry name" value="DNA_pol3_chi"/>
</dbReference>
<dbReference type="KEGG" id="pais:PFX98_21090"/>
<dbReference type="Gene3D" id="3.40.50.10110">
    <property type="entry name" value="DNA polymerase III subunit chi"/>
    <property type="match status" value="1"/>
</dbReference>
<dbReference type="PANTHER" id="PTHR38767">
    <property type="entry name" value="DNA POLYMERASE III SUBUNIT CHI"/>
    <property type="match status" value="1"/>
</dbReference>
<dbReference type="GO" id="GO:0006260">
    <property type="term" value="P:DNA replication"/>
    <property type="evidence" value="ECO:0007669"/>
    <property type="project" value="InterPro"/>
</dbReference>
<protein>
    <submittedName>
        <fullName evidence="1">DNA polymerase III subunit chi</fullName>
    </submittedName>
</protein>
<dbReference type="GO" id="GO:0003677">
    <property type="term" value="F:DNA binding"/>
    <property type="evidence" value="ECO:0007669"/>
    <property type="project" value="InterPro"/>
</dbReference>
<sequence>MAEVSFYTNVADRLPYVCRLLRKAQLSGARVGVLGPPAMLERLDAALWTFEPTEFVPHVRVADAPLRPALQRTPVVLAERVESIPHRHMLLNLGSDLPPAFDTFERVLEVVSRDEQQVQAGRMRFKRYRELGCQVSHHVVSD</sequence>
<proteinExistence type="predicted"/>
<dbReference type="GO" id="GO:0003887">
    <property type="term" value="F:DNA-directed DNA polymerase activity"/>
    <property type="evidence" value="ECO:0007669"/>
    <property type="project" value="InterPro"/>
</dbReference>
<evidence type="ECO:0000313" key="1">
    <source>
        <dbReference type="EMBL" id="WIT11365.1"/>
    </source>
</evidence>
<gene>
    <name evidence="1" type="ORF">PFX98_21090</name>
</gene>
<dbReference type="Proteomes" id="UP001177769">
    <property type="component" value="Chromosome"/>
</dbReference>
<evidence type="ECO:0000313" key="2">
    <source>
        <dbReference type="Proteomes" id="UP001177769"/>
    </source>
</evidence>
<dbReference type="AlphaFoldDB" id="A0AA95NC22"/>
<reference evidence="1" key="1">
    <citation type="submission" date="2023-01" db="EMBL/GenBank/DDBJ databases">
        <title>Whole genome sequence of Paucibacter sp. S2-9 isolated from pond sediment.</title>
        <authorList>
            <person name="Jung J.Y."/>
        </authorList>
    </citation>
    <scope>NUCLEOTIDE SEQUENCE</scope>
    <source>
        <strain evidence="1">S2-9</strain>
    </source>
</reference>
<accession>A0AA95NC22</accession>
<organism evidence="1 2">
    <name type="scientific">Paucibacter sediminis</name>
    <dbReference type="NCBI Taxonomy" id="3019553"/>
    <lineage>
        <taxon>Bacteria</taxon>
        <taxon>Pseudomonadati</taxon>
        <taxon>Pseudomonadota</taxon>
        <taxon>Betaproteobacteria</taxon>
        <taxon>Burkholderiales</taxon>
        <taxon>Sphaerotilaceae</taxon>
        <taxon>Roseateles</taxon>
    </lineage>
</organism>
<dbReference type="GO" id="GO:0032298">
    <property type="term" value="P:positive regulation of DNA-templated DNA replication initiation"/>
    <property type="evidence" value="ECO:0007669"/>
    <property type="project" value="TreeGrafter"/>
</dbReference>
<keyword evidence="2" id="KW-1185">Reference proteome</keyword>
<name>A0AA95NC22_9BURK</name>
<dbReference type="SUPFAM" id="SSF102400">
    <property type="entry name" value="DNA polymerase III chi subunit"/>
    <property type="match status" value="1"/>
</dbReference>
<dbReference type="PANTHER" id="PTHR38767:SF1">
    <property type="entry name" value="DNA POLYMERASE III SUBUNIT CHI"/>
    <property type="match status" value="1"/>
</dbReference>
<dbReference type="EMBL" id="CP116346">
    <property type="protein sequence ID" value="WIT11365.1"/>
    <property type="molecule type" value="Genomic_DNA"/>
</dbReference>
<dbReference type="InterPro" id="IPR036768">
    <property type="entry name" value="PolIII_chi_sf"/>
</dbReference>
<dbReference type="RefSeq" id="WP_285232447.1">
    <property type="nucleotide sequence ID" value="NZ_CP116346.1"/>
</dbReference>
<dbReference type="Pfam" id="PF04364">
    <property type="entry name" value="DNA_pol3_chi"/>
    <property type="match status" value="1"/>
</dbReference>